<dbReference type="SMART" id="SM00121">
    <property type="entry name" value="IB"/>
    <property type="match status" value="1"/>
</dbReference>
<dbReference type="EMBL" id="AZBU02000011">
    <property type="protein sequence ID" value="TKR60466.1"/>
    <property type="molecule type" value="Genomic_DNA"/>
</dbReference>
<keyword evidence="2" id="KW-0732">Signal</keyword>
<dbReference type="InterPro" id="IPR009030">
    <property type="entry name" value="Growth_fac_rcpt_cys_sf"/>
</dbReference>
<dbReference type="AlphaFoldDB" id="A0A4U5LWA9"/>
<evidence type="ECO:0000256" key="2">
    <source>
        <dbReference type="SAM" id="SignalP"/>
    </source>
</evidence>
<sequence>MISSSNAAVVFFLATVLLSYASSLEPVDRVLDAFSLDLLDSTNRPEGCPPCTDSCPPLNGCPNRAFDGCACCELCVRSVNSSCGPGTGVCDKGLHCEPVTSEKPFSGICKGDYYANTAQGRLLQAQLKCSAARINTYLEEAESCELLLFICRRGRSENDLYMYLLYVGSSLAPEACDQLLRSDPGQLSEVVSGNWPETRRGDRYHRSLFAR</sequence>
<evidence type="ECO:0000256" key="1">
    <source>
        <dbReference type="ARBA" id="ARBA00023157"/>
    </source>
</evidence>
<comment type="caution">
    <text evidence="4">The sequence shown here is derived from an EMBL/GenBank/DDBJ whole genome shotgun (WGS) entry which is preliminary data.</text>
</comment>
<keyword evidence="1" id="KW-1015">Disulfide bond</keyword>
<reference evidence="4 5" key="1">
    <citation type="journal article" date="2015" name="Genome Biol.">
        <title>Comparative genomics of Steinernema reveals deeply conserved gene regulatory networks.</title>
        <authorList>
            <person name="Dillman A.R."/>
            <person name="Macchietto M."/>
            <person name="Porter C.F."/>
            <person name="Rogers A."/>
            <person name="Williams B."/>
            <person name="Antoshechkin I."/>
            <person name="Lee M.M."/>
            <person name="Goodwin Z."/>
            <person name="Lu X."/>
            <person name="Lewis E.E."/>
            <person name="Goodrich-Blair H."/>
            <person name="Stock S.P."/>
            <person name="Adams B.J."/>
            <person name="Sternberg P.W."/>
            <person name="Mortazavi A."/>
        </authorList>
    </citation>
    <scope>NUCLEOTIDE SEQUENCE [LARGE SCALE GENOMIC DNA]</scope>
    <source>
        <strain evidence="4 5">ALL</strain>
    </source>
</reference>
<dbReference type="GO" id="GO:0005576">
    <property type="term" value="C:extracellular region"/>
    <property type="evidence" value="ECO:0007669"/>
    <property type="project" value="InterPro"/>
</dbReference>
<feature type="signal peptide" evidence="2">
    <location>
        <begin position="1"/>
        <end position="23"/>
    </location>
</feature>
<feature type="domain" description="IGFBP N-terminal" evidence="3">
    <location>
        <begin position="44"/>
        <end position="112"/>
    </location>
</feature>
<reference evidence="4 5" key="2">
    <citation type="journal article" date="2019" name="G3 (Bethesda)">
        <title>Hybrid Assembly of the Genome of the Entomopathogenic Nematode Steinernema carpocapsae Identifies the X-Chromosome.</title>
        <authorList>
            <person name="Serra L."/>
            <person name="Macchietto M."/>
            <person name="Macias-Munoz A."/>
            <person name="McGill C.J."/>
            <person name="Rodriguez I.M."/>
            <person name="Rodriguez B."/>
            <person name="Murad R."/>
            <person name="Mortazavi A."/>
        </authorList>
    </citation>
    <scope>NUCLEOTIDE SEQUENCE [LARGE SCALE GENOMIC DNA]</scope>
    <source>
        <strain evidence="4 5">ALL</strain>
    </source>
</reference>
<organism evidence="4 5">
    <name type="scientific">Steinernema carpocapsae</name>
    <name type="common">Entomopathogenic nematode</name>
    <dbReference type="NCBI Taxonomy" id="34508"/>
    <lineage>
        <taxon>Eukaryota</taxon>
        <taxon>Metazoa</taxon>
        <taxon>Ecdysozoa</taxon>
        <taxon>Nematoda</taxon>
        <taxon>Chromadorea</taxon>
        <taxon>Rhabditida</taxon>
        <taxon>Tylenchina</taxon>
        <taxon>Panagrolaimomorpha</taxon>
        <taxon>Strongyloidoidea</taxon>
        <taxon>Steinernematidae</taxon>
        <taxon>Steinernema</taxon>
    </lineage>
</organism>
<name>A0A4U5LWA9_STECR</name>
<accession>A0A4U5LWA9</accession>
<proteinExistence type="predicted"/>
<dbReference type="SUPFAM" id="SSF57184">
    <property type="entry name" value="Growth factor receptor domain"/>
    <property type="match status" value="1"/>
</dbReference>
<evidence type="ECO:0000259" key="3">
    <source>
        <dbReference type="PROSITE" id="PS51323"/>
    </source>
</evidence>
<dbReference type="InterPro" id="IPR000867">
    <property type="entry name" value="IGFBP-like"/>
</dbReference>
<keyword evidence="5" id="KW-1185">Reference proteome</keyword>
<dbReference type="Pfam" id="PF00219">
    <property type="entry name" value="IGFBP"/>
    <property type="match status" value="1"/>
</dbReference>
<feature type="chain" id="PRO_5020901363" description="IGFBP N-terminal domain-containing protein" evidence="2">
    <location>
        <begin position="24"/>
        <end position="211"/>
    </location>
</feature>
<dbReference type="Proteomes" id="UP000298663">
    <property type="component" value="Unassembled WGS sequence"/>
</dbReference>
<evidence type="ECO:0000313" key="4">
    <source>
        <dbReference type="EMBL" id="TKR60466.1"/>
    </source>
</evidence>
<protein>
    <recommendedName>
        <fullName evidence="3">IGFBP N-terminal domain-containing protein</fullName>
    </recommendedName>
</protein>
<gene>
    <name evidence="4" type="ORF">L596_027709</name>
</gene>
<evidence type="ECO:0000313" key="5">
    <source>
        <dbReference type="Proteomes" id="UP000298663"/>
    </source>
</evidence>
<dbReference type="PROSITE" id="PS51323">
    <property type="entry name" value="IGFBP_N_2"/>
    <property type="match status" value="1"/>
</dbReference>